<dbReference type="PANTHER" id="PTHR30404:SF0">
    <property type="entry name" value="N-ACETYLMURAMOYL-L-ALANINE AMIDASE AMIC"/>
    <property type="match status" value="1"/>
</dbReference>
<dbReference type="SMART" id="SM00646">
    <property type="entry name" value="Ami_3"/>
    <property type="match status" value="1"/>
</dbReference>
<dbReference type="GO" id="GO:0008745">
    <property type="term" value="F:N-acetylmuramoyl-L-alanine amidase activity"/>
    <property type="evidence" value="ECO:0007669"/>
    <property type="project" value="UniProtKB-EC"/>
</dbReference>
<evidence type="ECO:0000313" key="6">
    <source>
        <dbReference type="Proteomes" id="UP000821656"/>
    </source>
</evidence>
<dbReference type="AlphaFoldDB" id="A0A9Q5CTH1"/>
<dbReference type="CDD" id="cd02696">
    <property type="entry name" value="MurNAc-LAA"/>
    <property type="match status" value="1"/>
</dbReference>
<dbReference type="Pfam" id="PF01520">
    <property type="entry name" value="Amidase_3"/>
    <property type="match status" value="1"/>
</dbReference>
<organism evidence="5 6">
    <name type="scientific">Clostridium beijerinckii</name>
    <name type="common">Clostridium MP</name>
    <dbReference type="NCBI Taxonomy" id="1520"/>
    <lineage>
        <taxon>Bacteria</taxon>
        <taxon>Bacillati</taxon>
        <taxon>Bacillota</taxon>
        <taxon>Clostridia</taxon>
        <taxon>Eubacteriales</taxon>
        <taxon>Clostridiaceae</taxon>
        <taxon>Clostridium</taxon>
    </lineage>
</organism>
<evidence type="ECO:0000256" key="1">
    <source>
        <dbReference type="ARBA" id="ARBA00022737"/>
    </source>
</evidence>
<dbReference type="InterPro" id="IPR002508">
    <property type="entry name" value="MurNAc-LAA_cat"/>
</dbReference>
<dbReference type="InterPro" id="IPR018337">
    <property type="entry name" value="Cell_wall/Cho-bd_repeat"/>
</dbReference>
<keyword evidence="1" id="KW-0677">Repeat</keyword>
<dbReference type="InterPro" id="IPR050695">
    <property type="entry name" value="N-acetylmuramoyl_amidase_3"/>
</dbReference>
<dbReference type="Proteomes" id="UP000821656">
    <property type="component" value="Unassembled WGS sequence"/>
</dbReference>
<dbReference type="GO" id="GO:0009253">
    <property type="term" value="P:peptidoglycan catabolic process"/>
    <property type="evidence" value="ECO:0007669"/>
    <property type="project" value="InterPro"/>
</dbReference>
<protein>
    <submittedName>
        <fullName evidence="5">N-acetylmuramoyl-L-alanine amidase</fullName>
        <ecNumber evidence="5">3.5.1.28</ecNumber>
    </submittedName>
</protein>
<proteinExistence type="predicted"/>
<evidence type="ECO:0000256" key="2">
    <source>
        <dbReference type="ARBA" id="ARBA00022801"/>
    </source>
</evidence>
<gene>
    <name evidence="5" type="ORF">DFH45_004974</name>
</gene>
<accession>A0A9Q5CTH1</accession>
<dbReference type="PANTHER" id="PTHR30404">
    <property type="entry name" value="N-ACETYLMURAMOYL-L-ALANINE AMIDASE"/>
    <property type="match status" value="1"/>
</dbReference>
<dbReference type="GO" id="GO:0030288">
    <property type="term" value="C:outer membrane-bounded periplasmic space"/>
    <property type="evidence" value="ECO:0007669"/>
    <property type="project" value="TreeGrafter"/>
</dbReference>
<dbReference type="SUPFAM" id="SSF53187">
    <property type="entry name" value="Zn-dependent exopeptidases"/>
    <property type="match status" value="1"/>
</dbReference>
<comment type="caution">
    <text evidence="5">The sequence shown here is derived from an EMBL/GenBank/DDBJ whole genome shotgun (WGS) entry which is preliminary data.</text>
</comment>
<name>A0A9Q5CTH1_CLOBE</name>
<evidence type="ECO:0000256" key="3">
    <source>
        <dbReference type="PROSITE-ProRule" id="PRU00591"/>
    </source>
</evidence>
<dbReference type="EMBL" id="JABSXK010000001">
    <property type="protein sequence ID" value="NRV12011.1"/>
    <property type="molecule type" value="Genomic_DNA"/>
</dbReference>
<dbReference type="SUPFAM" id="SSF69360">
    <property type="entry name" value="Cell wall binding repeat"/>
    <property type="match status" value="1"/>
</dbReference>
<sequence>MINFIIAVGHTASGNIGCGVVDRLDESNCTRTIGALVKEYLQQKGYGVNLLRIDKSNSYNCKDCYERANQANEIAKTQDIKLYVEIHINAGGGSGPEVLVFGKSEAANQYAAKVCIELSSALNLPNRGVKTRNLIVLNETIMPAILVECLFADSDDADVYNAEVIARAIVNGLVGADGYSNGEWKLGWNCNDVGWWYCTDIDNKYYYTSQNGWQEIEGDWYIFNDRGYALQNCWYQDKNNNVWYFDESDKAWYYLNNECKMVRGSRYKPLWKCIDSECYAFNEYGQMYCNCVTPDNYRVDGSGA</sequence>
<dbReference type="Gene3D" id="3.40.630.40">
    <property type="entry name" value="Zn-dependent exopeptidases"/>
    <property type="match status" value="1"/>
</dbReference>
<dbReference type="Gene3D" id="2.10.270.10">
    <property type="entry name" value="Cholin Binding"/>
    <property type="match status" value="1"/>
</dbReference>
<evidence type="ECO:0000313" key="5">
    <source>
        <dbReference type="EMBL" id="NRV12011.1"/>
    </source>
</evidence>
<dbReference type="RefSeq" id="WP_077306597.1">
    <property type="nucleotide sequence ID" value="NZ_CP016090.1"/>
</dbReference>
<feature type="repeat" description="Cell wall-binding" evidence="3">
    <location>
        <begin position="210"/>
        <end position="229"/>
    </location>
</feature>
<keyword evidence="2 5" id="KW-0378">Hydrolase</keyword>
<dbReference type="EC" id="3.5.1.28" evidence="5"/>
<reference evidence="5" key="1">
    <citation type="submission" date="2020-05" db="EMBL/GenBank/DDBJ databases">
        <title>Genomic insights into acetone-butanol-ethanol (ABE) fermentation by sequencing solventogenic clostridia strains.</title>
        <authorList>
            <person name="Brown S."/>
        </authorList>
    </citation>
    <scope>NUCLEOTIDE SEQUENCE</scope>
    <source>
        <strain evidence="5">DJ126</strain>
    </source>
</reference>
<dbReference type="PROSITE" id="PS51170">
    <property type="entry name" value="CW"/>
    <property type="match status" value="1"/>
</dbReference>
<feature type="domain" description="MurNAc-LAA" evidence="4">
    <location>
        <begin position="72"/>
        <end position="174"/>
    </location>
</feature>
<evidence type="ECO:0000259" key="4">
    <source>
        <dbReference type="SMART" id="SM00646"/>
    </source>
</evidence>